<dbReference type="EMBL" id="JAQQWI010000010">
    <property type="protein sequence ID" value="KAK8018779.1"/>
    <property type="molecule type" value="Genomic_DNA"/>
</dbReference>
<comment type="caution">
    <text evidence="1">The sequence shown here is derived from an EMBL/GenBank/DDBJ whole genome shotgun (WGS) entry which is preliminary data.</text>
</comment>
<reference evidence="1 2" key="1">
    <citation type="submission" date="2023-01" db="EMBL/GenBank/DDBJ databases">
        <title>Analysis of 21 Apiospora genomes using comparative genomics revels a genus with tremendous synthesis potential of carbohydrate active enzymes and secondary metabolites.</title>
        <authorList>
            <person name="Sorensen T."/>
        </authorList>
    </citation>
    <scope>NUCLEOTIDE SEQUENCE [LARGE SCALE GENOMIC DNA]</scope>
    <source>
        <strain evidence="1 2">CBS 20057</strain>
    </source>
</reference>
<accession>A0ABR1RUZ2</accession>
<name>A0ABR1RUZ2_9PEZI</name>
<proteinExistence type="predicted"/>
<protein>
    <submittedName>
        <fullName evidence="1">Uncharacterized protein</fullName>
    </submittedName>
</protein>
<evidence type="ECO:0000313" key="2">
    <source>
        <dbReference type="Proteomes" id="UP001396898"/>
    </source>
</evidence>
<keyword evidence="2" id="KW-1185">Reference proteome</keyword>
<sequence length="80" mass="8570">MPDLSQHTFTTIHIVSLFGSKVVGNHANSAAPAEEVLEVLGTIKVTGSEGAVFDADIRHVPQKMHLFEPALAHFSHLGLV</sequence>
<gene>
    <name evidence="1" type="ORF">PG991_007969</name>
</gene>
<evidence type="ECO:0000313" key="1">
    <source>
        <dbReference type="EMBL" id="KAK8018779.1"/>
    </source>
</evidence>
<organism evidence="1 2">
    <name type="scientific">Apiospora marii</name>
    <dbReference type="NCBI Taxonomy" id="335849"/>
    <lineage>
        <taxon>Eukaryota</taxon>
        <taxon>Fungi</taxon>
        <taxon>Dikarya</taxon>
        <taxon>Ascomycota</taxon>
        <taxon>Pezizomycotina</taxon>
        <taxon>Sordariomycetes</taxon>
        <taxon>Xylariomycetidae</taxon>
        <taxon>Amphisphaeriales</taxon>
        <taxon>Apiosporaceae</taxon>
        <taxon>Apiospora</taxon>
    </lineage>
</organism>
<dbReference type="Proteomes" id="UP001396898">
    <property type="component" value="Unassembled WGS sequence"/>
</dbReference>